<gene>
    <name evidence="3" type="ORF">DDQ41_12375</name>
</gene>
<dbReference type="RefSeq" id="WP_109294554.1">
    <property type="nucleotide sequence ID" value="NZ_CP029254.1"/>
</dbReference>
<evidence type="ECO:0008006" key="5">
    <source>
        <dbReference type="Google" id="ProtNLM"/>
    </source>
</evidence>
<dbReference type="Proteomes" id="UP000245051">
    <property type="component" value="Chromosome"/>
</dbReference>
<organism evidence="3 4">
    <name type="scientific">Streptomyces spongiicola</name>
    <dbReference type="NCBI Taxonomy" id="1690221"/>
    <lineage>
        <taxon>Bacteria</taxon>
        <taxon>Bacillati</taxon>
        <taxon>Actinomycetota</taxon>
        <taxon>Actinomycetes</taxon>
        <taxon>Kitasatosporales</taxon>
        <taxon>Streptomycetaceae</taxon>
        <taxon>Streptomyces</taxon>
    </lineage>
</organism>
<name>A0ABN5KGX1_9ACTN</name>
<keyword evidence="2" id="KW-0812">Transmembrane</keyword>
<reference evidence="3 4" key="1">
    <citation type="submission" date="2018-05" db="EMBL/GenBank/DDBJ databases">
        <title>Complete genome sequence of the Type Strain of Streptomyces spongiicola HNM0071, the producer of staurosporine.</title>
        <authorList>
            <person name="Zhou S."/>
            <person name="Huang X."/>
        </authorList>
    </citation>
    <scope>NUCLEOTIDE SEQUENCE [LARGE SCALE GENOMIC DNA]</scope>
    <source>
        <strain evidence="3 4">HNM0071</strain>
    </source>
</reference>
<protein>
    <recommendedName>
        <fullName evidence="5">Resolvase/invertase-type recombinase catalytic domain-containing protein</fullName>
    </recommendedName>
</protein>
<feature type="compositionally biased region" description="Basic and acidic residues" evidence="1">
    <location>
        <begin position="127"/>
        <end position="141"/>
    </location>
</feature>
<proteinExistence type="predicted"/>
<evidence type="ECO:0000313" key="4">
    <source>
        <dbReference type="Proteomes" id="UP000245051"/>
    </source>
</evidence>
<sequence>MSGVVQAAAHRVPAGTPVVVYACLPLAARVPREPGRALRDVLRYVDERGWVPVGTFVDHAAVLSSRADRPEWPKALAAVEEGRAKGIVAPSMVTLWFHQEDRESPRGLAGQDRCVHLDPGSSLGPAPDDRRRFPVRTDHDHRGTAMTTTGLLLTIGLNVAFGALVLFGSKCRCR</sequence>
<keyword evidence="4" id="KW-1185">Reference proteome</keyword>
<accession>A0ABN5KGX1</accession>
<evidence type="ECO:0000256" key="2">
    <source>
        <dbReference type="SAM" id="Phobius"/>
    </source>
</evidence>
<evidence type="ECO:0000256" key="1">
    <source>
        <dbReference type="SAM" id="MobiDB-lite"/>
    </source>
</evidence>
<feature type="transmembrane region" description="Helical" evidence="2">
    <location>
        <begin position="150"/>
        <end position="168"/>
    </location>
</feature>
<keyword evidence="2" id="KW-0472">Membrane</keyword>
<evidence type="ECO:0000313" key="3">
    <source>
        <dbReference type="EMBL" id="AWK09584.1"/>
    </source>
</evidence>
<dbReference type="EMBL" id="CP029254">
    <property type="protein sequence ID" value="AWK09584.1"/>
    <property type="molecule type" value="Genomic_DNA"/>
</dbReference>
<feature type="region of interest" description="Disordered" evidence="1">
    <location>
        <begin position="117"/>
        <end position="141"/>
    </location>
</feature>
<keyword evidence="2" id="KW-1133">Transmembrane helix</keyword>